<accession>R0IN00</accession>
<evidence type="ECO:0000313" key="3">
    <source>
        <dbReference type="Proteomes" id="UP000016935"/>
    </source>
</evidence>
<dbReference type="EMBL" id="KB908604">
    <property type="protein sequence ID" value="EOA86141.1"/>
    <property type="molecule type" value="Genomic_DNA"/>
</dbReference>
<dbReference type="GeneID" id="19403253"/>
<dbReference type="OrthoDB" id="190265at2759"/>
<dbReference type="InterPro" id="IPR001810">
    <property type="entry name" value="F-box_dom"/>
</dbReference>
<proteinExistence type="predicted"/>
<reference evidence="2 3" key="1">
    <citation type="journal article" date="2012" name="PLoS Pathog.">
        <title>Diverse lifestyles and strategies of plant pathogenesis encoded in the genomes of eighteen Dothideomycetes fungi.</title>
        <authorList>
            <person name="Ohm R.A."/>
            <person name="Feau N."/>
            <person name="Henrissat B."/>
            <person name="Schoch C.L."/>
            <person name="Horwitz B.A."/>
            <person name="Barry K.W."/>
            <person name="Condon B.J."/>
            <person name="Copeland A.C."/>
            <person name="Dhillon B."/>
            <person name="Glaser F."/>
            <person name="Hesse C.N."/>
            <person name="Kosti I."/>
            <person name="LaButti K."/>
            <person name="Lindquist E.A."/>
            <person name="Lucas S."/>
            <person name="Salamov A.A."/>
            <person name="Bradshaw R.E."/>
            <person name="Ciuffetti L."/>
            <person name="Hamelin R.C."/>
            <person name="Kema G.H.J."/>
            <person name="Lawrence C."/>
            <person name="Scott J.A."/>
            <person name="Spatafora J.W."/>
            <person name="Turgeon B.G."/>
            <person name="de Wit P.J.G.M."/>
            <person name="Zhong S."/>
            <person name="Goodwin S.B."/>
            <person name="Grigoriev I.V."/>
        </authorList>
    </citation>
    <scope>NUCLEOTIDE SEQUENCE [LARGE SCALE GENOMIC DNA]</scope>
    <source>
        <strain evidence="3">28A</strain>
    </source>
</reference>
<name>R0IN00_EXST2</name>
<reference evidence="2 3" key="2">
    <citation type="journal article" date="2013" name="PLoS Genet.">
        <title>Comparative genome structure, secondary metabolite, and effector coding capacity across Cochliobolus pathogens.</title>
        <authorList>
            <person name="Condon B.J."/>
            <person name="Leng Y."/>
            <person name="Wu D."/>
            <person name="Bushley K.E."/>
            <person name="Ohm R.A."/>
            <person name="Otillar R."/>
            <person name="Martin J."/>
            <person name="Schackwitz W."/>
            <person name="Grimwood J."/>
            <person name="MohdZainudin N."/>
            <person name="Xue C."/>
            <person name="Wang R."/>
            <person name="Manning V.A."/>
            <person name="Dhillon B."/>
            <person name="Tu Z.J."/>
            <person name="Steffenson B.J."/>
            <person name="Salamov A."/>
            <person name="Sun H."/>
            <person name="Lowry S."/>
            <person name="LaButti K."/>
            <person name="Han J."/>
            <person name="Copeland A."/>
            <person name="Lindquist E."/>
            <person name="Barry K."/>
            <person name="Schmutz J."/>
            <person name="Baker S.E."/>
            <person name="Ciuffetti L.M."/>
            <person name="Grigoriev I.V."/>
            <person name="Zhong S."/>
            <person name="Turgeon B.G."/>
        </authorList>
    </citation>
    <scope>NUCLEOTIDE SEQUENCE [LARGE SCALE GENOMIC DNA]</scope>
    <source>
        <strain evidence="3">28A</strain>
    </source>
</reference>
<evidence type="ECO:0000313" key="2">
    <source>
        <dbReference type="EMBL" id="EOA86141.1"/>
    </source>
</evidence>
<organism evidence="2 3">
    <name type="scientific">Exserohilum turcicum (strain 28A)</name>
    <name type="common">Northern leaf blight fungus</name>
    <name type="synonym">Setosphaeria turcica</name>
    <dbReference type="NCBI Taxonomy" id="671987"/>
    <lineage>
        <taxon>Eukaryota</taxon>
        <taxon>Fungi</taxon>
        <taxon>Dikarya</taxon>
        <taxon>Ascomycota</taxon>
        <taxon>Pezizomycotina</taxon>
        <taxon>Dothideomycetes</taxon>
        <taxon>Pleosporomycetidae</taxon>
        <taxon>Pleosporales</taxon>
        <taxon>Pleosporineae</taxon>
        <taxon>Pleosporaceae</taxon>
        <taxon>Exserohilum</taxon>
    </lineage>
</organism>
<dbReference type="HOGENOM" id="CLU_069839_0_0_1"/>
<dbReference type="AlphaFoldDB" id="R0IN00"/>
<feature type="domain" description="F-box" evidence="1">
    <location>
        <begin position="71"/>
        <end position="126"/>
    </location>
</feature>
<dbReference type="eggNOG" id="ENOG502RA88">
    <property type="taxonomic scope" value="Eukaryota"/>
</dbReference>
<keyword evidence="3" id="KW-1185">Reference proteome</keyword>
<evidence type="ECO:0000259" key="1">
    <source>
        <dbReference type="PROSITE" id="PS50181"/>
    </source>
</evidence>
<dbReference type="Proteomes" id="UP000016935">
    <property type="component" value="Unassembled WGS sequence"/>
</dbReference>
<gene>
    <name evidence="2" type="ORF">SETTUDRAFT_28537</name>
</gene>
<protein>
    <recommendedName>
        <fullName evidence="1">F-box domain-containing protein</fullName>
    </recommendedName>
</protein>
<dbReference type="PROSITE" id="PS50181">
    <property type="entry name" value="FBOX"/>
    <property type="match status" value="1"/>
</dbReference>
<sequence length="318" mass="35685">MGADEEPTRDEAGAVKFGPKTLKETLKELDAINKSIIKLDEENDPFDGLRKTLFRFLMIHEYSVDEPLDNTVKLPAVPTELISEIGVHLSSRDLQTLRYTSKRFRYGVKTIFGKELVNAQTVFPTYVSVASFLALLRCESFFPGMVDTVTLVGEAPRIHEHGSDWAWERLEDSERAVVTPGDRMLQRGINAAHAAWCSVNDDFCYSGGYRILLTMMLSRLPNLKTIKIRKLRAGEHVPDVDGMDALPDLSFYRPKLPVNDIFYGDWQYDTVHKRVTVYTDEYGEEIVEAGAGPQASFIDDVVAAMGNARTSAVLESIV</sequence>
<dbReference type="RefSeq" id="XP_008026083.1">
    <property type="nucleotide sequence ID" value="XM_008027892.1"/>
</dbReference>